<sequence length="76" mass="8161">MSRNTPFAVVFGNMPTVEFAPRAPGRSIYAAVAPATPRLTFGARKKAPMVIAVAERDDGGALKLLPAIWYSPSRTE</sequence>
<dbReference type="AlphaFoldDB" id="A0A2G1WEG5"/>
<protein>
    <submittedName>
        <fullName evidence="1">Uncharacterized protein</fullName>
    </submittedName>
</protein>
<gene>
    <name evidence="1" type="ORF">CEE69_02120</name>
</gene>
<evidence type="ECO:0000313" key="2">
    <source>
        <dbReference type="Proteomes" id="UP000225740"/>
    </source>
</evidence>
<evidence type="ECO:0000313" key="1">
    <source>
        <dbReference type="EMBL" id="PHQ37169.1"/>
    </source>
</evidence>
<reference evidence="1 2" key="1">
    <citation type="submission" date="2017-06" db="EMBL/GenBank/DDBJ databases">
        <title>Description of Rhodopirellula bahusiensis sp. nov.</title>
        <authorList>
            <person name="Kizina J."/>
            <person name="Harder J."/>
        </authorList>
    </citation>
    <scope>NUCLEOTIDE SEQUENCE [LARGE SCALE GENOMIC DNA]</scope>
    <source>
        <strain evidence="1 2">SWK21</strain>
    </source>
</reference>
<dbReference type="EMBL" id="NIZW01000001">
    <property type="protein sequence ID" value="PHQ37169.1"/>
    <property type="molecule type" value="Genomic_DNA"/>
</dbReference>
<keyword evidence="2" id="KW-1185">Reference proteome</keyword>
<dbReference type="Proteomes" id="UP000225740">
    <property type="component" value="Unassembled WGS sequence"/>
</dbReference>
<organism evidence="1 2">
    <name type="scientific">Rhodopirellula bahusiensis</name>
    <dbReference type="NCBI Taxonomy" id="2014065"/>
    <lineage>
        <taxon>Bacteria</taxon>
        <taxon>Pseudomonadati</taxon>
        <taxon>Planctomycetota</taxon>
        <taxon>Planctomycetia</taxon>
        <taxon>Pirellulales</taxon>
        <taxon>Pirellulaceae</taxon>
        <taxon>Rhodopirellula</taxon>
    </lineage>
</organism>
<proteinExistence type="predicted"/>
<name>A0A2G1WEG5_9BACT</name>
<accession>A0A2G1WEG5</accession>
<comment type="caution">
    <text evidence="1">The sequence shown here is derived from an EMBL/GenBank/DDBJ whole genome shotgun (WGS) entry which is preliminary data.</text>
</comment>